<dbReference type="CDD" id="cd02440">
    <property type="entry name" value="AdoMet_MTases"/>
    <property type="match status" value="1"/>
</dbReference>
<sequence>MAGQERYTHGHHESVLRSHTWRTVDNSAAYLMPHLRHGLNVLDVGSGPGTITIDLARRVSPGQVVGVDASPEIVASATGLAEDNGLHNVRFEVGDAYRLEHADDSVDIVHAHQVLQHVADPVAVLREFRRVTKPGGIVAARDVDWGGTIWAPSLPGLDEWIRVSQAVQRTNGGDPFAGRNLKAWALEAGFESVESSASVWCFASDAEREWWGESWSVRTLESDFAAHAIETGLADLAVLRTISESWLQWAAAPDGWYAMVHGEIIATV</sequence>
<feature type="domain" description="Methyltransferase" evidence="1">
    <location>
        <begin position="37"/>
        <end position="144"/>
    </location>
</feature>
<dbReference type="GO" id="GO:0008168">
    <property type="term" value="F:methyltransferase activity"/>
    <property type="evidence" value="ECO:0007669"/>
    <property type="project" value="UniProtKB-KW"/>
</dbReference>
<dbReference type="Proteomes" id="UP000474967">
    <property type="component" value="Unassembled WGS sequence"/>
</dbReference>
<dbReference type="EMBL" id="JAAGWY010000002">
    <property type="protein sequence ID" value="NEN06557.1"/>
    <property type="molecule type" value="Genomic_DNA"/>
</dbReference>
<gene>
    <name evidence="2" type="ORF">G3T36_11825</name>
</gene>
<dbReference type="Gene3D" id="3.40.50.150">
    <property type="entry name" value="Vaccinia Virus protein VP39"/>
    <property type="match status" value="1"/>
</dbReference>
<dbReference type="InterPro" id="IPR025714">
    <property type="entry name" value="Methyltranfer_dom"/>
</dbReference>
<evidence type="ECO:0000313" key="3">
    <source>
        <dbReference type="Proteomes" id="UP000474967"/>
    </source>
</evidence>
<proteinExistence type="predicted"/>
<dbReference type="PANTHER" id="PTHR43591">
    <property type="entry name" value="METHYLTRANSFERASE"/>
    <property type="match status" value="1"/>
</dbReference>
<dbReference type="SUPFAM" id="SSF53335">
    <property type="entry name" value="S-adenosyl-L-methionine-dependent methyltransferases"/>
    <property type="match status" value="1"/>
</dbReference>
<keyword evidence="2" id="KW-0808">Transferase</keyword>
<protein>
    <submittedName>
        <fullName evidence="2">Methyltransferase domain-containing protein</fullName>
    </submittedName>
</protein>
<comment type="caution">
    <text evidence="2">The sequence shown here is derived from an EMBL/GenBank/DDBJ whole genome shotgun (WGS) entry which is preliminary data.</text>
</comment>
<organism evidence="2 3">
    <name type="scientific">Leifsonia tongyongensis</name>
    <dbReference type="NCBI Taxonomy" id="1268043"/>
    <lineage>
        <taxon>Bacteria</taxon>
        <taxon>Bacillati</taxon>
        <taxon>Actinomycetota</taxon>
        <taxon>Actinomycetes</taxon>
        <taxon>Micrococcales</taxon>
        <taxon>Microbacteriaceae</taxon>
        <taxon>Leifsonia</taxon>
    </lineage>
</organism>
<accession>A0A6L9XZB5</accession>
<dbReference type="AlphaFoldDB" id="A0A6L9XZB5"/>
<dbReference type="GO" id="GO:0032259">
    <property type="term" value="P:methylation"/>
    <property type="evidence" value="ECO:0007669"/>
    <property type="project" value="UniProtKB-KW"/>
</dbReference>
<dbReference type="InterPro" id="IPR029063">
    <property type="entry name" value="SAM-dependent_MTases_sf"/>
</dbReference>
<dbReference type="RefSeq" id="WP_163289962.1">
    <property type="nucleotide sequence ID" value="NZ_JAAGWY010000002.1"/>
</dbReference>
<dbReference type="Pfam" id="PF13847">
    <property type="entry name" value="Methyltransf_31"/>
    <property type="match status" value="1"/>
</dbReference>
<name>A0A6L9XZB5_9MICO</name>
<dbReference type="PANTHER" id="PTHR43591:SF24">
    <property type="entry name" value="2-METHOXY-6-POLYPRENYL-1,4-BENZOQUINOL METHYLASE, MITOCHONDRIAL"/>
    <property type="match status" value="1"/>
</dbReference>
<keyword evidence="2" id="KW-0489">Methyltransferase</keyword>
<evidence type="ECO:0000259" key="1">
    <source>
        <dbReference type="Pfam" id="PF13847"/>
    </source>
</evidence>
<keyword evidence="3" id="KW-1185">Reference proteome</keyword>
<reference evidence="2 3" key="1">
    <citation type="journal article" date="2014" name="J. Microbiol.">
        <title>Diaminobutyricibacter tongyongensis gen. nov., sp. nov. and Homoserinibacter gongjuensis gen. nov., sp. nov. belong to the family Microbacteriaceae.</title>
        <authorList>
            <person name="Kim S.J."/>
            <person name="Ahn J.H."/>
            <person name="Weon H.Y."/>
            <person name="Hamada M."/>
            <person name="Suzuki K."/>
            <person name="Kwon S.W."/>
        </authorList>
    </citation>
    <scope>NUCLEOTIDE SEQUENCE [LARGE SCALE GENOMIC DNA]</scope>
    <source>
        <strain evidence="2 3">NBRC 108724</strain>
    </source>
</reference>
<evidence type="ECO:0000313" key="2">
    <source>
        <dbReference type="EMBL" id="NEN06557.1"/>
    </source>
</evidence>